<dbReference type="InterPro" id="IPR037278">
    <property type="entry name" value="ARFGAP/RecO"/>
</dbReference>
<evidence type="ECO:0000313" key="13">
    <source>
        <dbReference type="WBParaSite" id="MCU_006763-RG"/>
    </source>
</evidence>
<evidence type="ECO:0000256" key="3">
    <source>
        <dbReference type="ARBA" id="ARBA00022723"/>
    </source>
</evidence>
<dbReference type="InterPro" id="IPR036770">
    <property type="entry name" value="Ankyrin_rpt-contain_sf"/>
</dbReference>
<comment type="similarity">
    <text evidence="1">Belongs to the centaurin gamma-like family.</text>
</comment>
<proteinExistence type="inferred from homology"/>
<evidence type="ECO:0000259" key="11">
    <source>
        <dbReference type="PROSITE" id="PS50003"/>
    </source>
</evidence>
<feature type="compositionally biased region" description="Basic and acidic residues" evidence="10">
    <location>
        <begin position="430"/>
        <end position="443"/>
    </location>
</feature>
<dbReference type="Gene3D" id="2.30.29.30">
    <property type="entry name" value="Pleckstrin-homology domain (PH domain)/Phosphotyrosine-binding domain (PTB)"/>
    <property type="match status" value="1"/>
</dbReference>
<dbReference type="FunFam" id="1.10.220.150:FF:000001">
    <property type="entry name" value="Arf-GAP with GTPase, ANK repeat and PH domain-containing protein 1"/>
    <property type="match status" value="1"/>
</dbReference>
<feature type="compositionally biased region" description="Basic and acidic residues" evidence="10">
    <location>
        <begin position="398"/>
        <end position="408"/>
    </location>
</feature>
<evidence type="ECO:0000256" key="5">
    <source>
        <dbReference type="ARBA" id="ARBA00022771"/>
    </source>
</evidence>
<reference evidence="13" key="1">
    <citation type="submission" date="2019-11" db="UniProtKB">
        <authorList>
            <consortium name="WormBaseParasite"/>
        </authorList>
    </citation>
    <scope>IDENTIFICATION</scope>
</reference>
<dbReference type="PANTHER" id="PTHR45819">
    <property type="entry name" value="CENTAURIN-GAMMA-1A"/>
    <property type="match status" value="1"/>
</dbReference>
<dbReference type="GO" id="GO:0008270">
    <property type="term" value="F:zinc ion binding"/>
    <property type="evidence" value="ECO:0007669"/>
    <property type="project" value="UniProtKB-KW"/>
</dbReference>
<dbReference type="InterPro" id="IPR038508">
    <property type="entry name" value="ArfGAP_dom_sf"/>
</dbReference>
<dbReference type="PANTHER" id="PTHR45819:SF5">
    <property type="entry name" value="CENTAURIN-GAMMA-1A"/>
    <property type="match status" value="1"/>
</dbReference>
<evidence type="ECO:0000256" key="10">
    <source>
        <dbReference type="SAM" id="MobiDB-lite"/>
    </source>
</evidence>
<evidence type="ECO:0000256" key="8">
    <source>
        <dbReference type="ARBA" id="ARBA00023134"/>
    </source>
</evidence>
<feature type="region of interest" description="Disordered" evidence="10">
    <location>
        <begin position="652"/>
        <end position="693"/>
    </location>
</feature>
<dbReference type="InterPro" id="IPR001806">
    <property type="entry name" value="Small_GTPase"/>
</dbReference>
<dbReference type="InterPro" id="IPR001849">
    <property type="entry name" value="PH_domain"/>
</dbReference>
<dbReference type="InterPro" id="IPR051282">
    <property type="entry name" value="Arf-GAP_GTPase_ANK_PH"/>
</dbReference>
<keyword evidence="2" id="KW-0343">GTPase activation</keyword>
<dbReference type="GO" id="GO:0005096">
    <property type="term" value="F:GTPase activator activity"/>
    <property type="evidence" value="ECO:0007669"/>
    <property type="project" value="UniProtKB-KW"/>
</dbReference>
<keyword evidence="5 9" id="KW-0863">Zinc-finger</keyword>
<dbReference type="Gene3D" id="3.40.50.300">
    <property type="entry name" value="P-loop containing nucleotide triphosphate hydrolases"/>
    <property type="match status" value="1"/>
</dbReference>
<evidence type="ECO:0000256" key="6">
    <source>
        <dbReference type="ARBA" id="ARBA00022833"/>
    </source>
</evidence>
<name>A0A5K3FEC2_MESCO</name>
<keyword evidence="3" id="KW-0479">Metal-binding</keyword>
<dbReference type="CDD" id="cd08836">
    <property type="entry name" value="ArfGap_AGAP"/>
    <property type="match status" value="1"/>
</dbReference>
<feature type="domain" description="Arf-GAP" evidence="12">
    <location>
        <begin position="702"/>
        <end position="826"/>
    </location>
</feature>
<feature type="compositionally biased region" description="Pro residues" evidence="10">
    <location>
        <begin position="1133"/>
        <end position="1143"/>
    </location>
</feature>
<organism evidence="13">
    <name type="scientific">Mesocestoides corti</name>
    <name type="common">Flatworm</name>
    <dbReference type="NCBI Taxonomy" id="53468"/>
    <lineage>
        <taxon>Eukaryota</taxon>
        <taxon>Metazoa</taxon>
        <taxon>Spiralia</taxon>
        <taxon>Lophotrochozoa</taxon>
        <taxon>Platyhelminthes</taxon>
        <taxon>Cestoda</taxon>
        <taxon>Eucestoda</taxon>
        <taxon>Cyclophyllidea</taxon>
        <taxon>Mesocestoididae</taxon>
        <taxon>Mesocestoides</taxon>
    </lineage>
</organism>
<dbReference type="SMART" id="SM00175">
    <property type="entry name" value="RAB"/>
    <property type="match status" value="1"/>
</dbReference>
<sequence length="1154" mass="125773">MPSLSGPDGIEDVNSNDIRQEITRFESVHPSIYAMYDLIESLADRRQADLFRRQVASVEDAFVNSQEWTLGHTVPQIKLGLLGSVHSGKSALVHRYLTGTYLQDESPEGGRFKKEVVLDGLSYLLLIRDEGGAPDEQFSRWIDGAVFVFSLDSEDSFRVVCEYFERLDSFRETHDLPIILVGTQDSTSESNPRVIDDSKARRLAISLNKCPYYETCSTYGLNVERVFQDACIKIVQSRPDLSYLLPTSSVQPPRAQPFQMFQQRSQSAFPVQQGFSPQICPPNPYRDRGMPLISQFQSGTIGGDPNMAGCLNTQVPLQCMYANTTARAGSYPQRLPPLPVDNGTNGCINTNTSGGILTTQSAECRRPDMHNNPGFEPDFGDRRRRGERKKHRKYLCIPKRDSRGEAKDSLTPSSTPTQSRKTRPKSNLFKKSDESREKEKKGALDGIGSGRSIPIKQGYLYKRTCKPLSKEWKTKKYVALTDDARLIYHSNIQDYVQNAHGKEIDLSRVTVKIPGVIFRQTGGQVFSNGSGRNPGVEATSDKLAGSSLENTSGPPDQGQASSEGSMNPGNRPHPQQGTKENSNKRYRRVKSSQKAGAADGYESEGYEFQLISMDRQWNFEAHSSEDRDDWVAHIDQAIIMRLQLLDSSKRTGESQIAGGSADTPSNSWGGGSHSLSGGGGGSDPGTQKDGGSEKAEIIRVDEAMAKSLRSVAGNDTCADCGAPDPDWASLNLGEMVCIECSGVHRKLGTHISRIRSLMLDDWTKEAIAVMRAIGNTLANSVWEAAVPGNAANRRKPDSHSSKEEMEAWIRAKYEHREFLPPLPYPEAPLQQQLIDAIARQDTRQVILCLARATPDTVNAPYSRHDPRAAIHIAATLGNIVYLQLLLWYNGNPSVMDAEGRNAFYYAHCSYHFDCASFLARNGCPRQAVPTPSPALFSSAAVAQQPPHHHQQQQRPPPPSAQQQQQQVKSPPAHNPMTPKHQHSAFQQQQQSLQQMGYRGSSGSPSMASGLPPPTPQSVMPGQIPSGFAPVYMHNIMPVSTAAPALHGTMAGNALTPQMTPATVAAAGATLPRRRSPFPPQAVPQGGYLAQPCPAGAMANRPLPVAGGFDPTSGRALVSGLAAPPLVSSLNAPAPLPPPPPPGAKPCDGNQEIGI</sequence>
<feature type="region of interest" description="Disordered" evidence="10">
    <location>
        <begin position="1127"/>
        <end position="1154"/>
    </location>
</feature>
<evidence type="ECO:0000256" key="4">
    <source>
        <dbReference type="ARBA" id="ARBA00022741"/>
    </source>
</evidence>
<dbReference type="InterPro" id="IPR011993">
    <property type="entry name" value="PH-like_dom_sf"/>
</dbReference>
<evidence type="ECO:0000256" key="2">
    <source>
        <dbReference type="ARBA" id="ARBA00022468"/>
    </source>
</evidence>
<dbReference type="PROSITE" id="PS51421">
    <property type="entry name" value="RAS"/>
    <property type="match status" value="1"/>
</dbReference>
<evidence type="ECO:0000256" key="7">
    <source>
        <dbReference type="ARBA" id="ARBA00023043"/>
    </source>
</evidence>
<dbReference type="SUPFAM" id="SSF48403">
    <property type="entry name" value="Ankyrin repeat"/>
    <property type="match status" value="1"/>
</dbReference>
<feature type="compositionally biased region" description="Gly residues" evidence="10">
    <location>
        <begin position="668"/>
        <end position="683"/>
    </location>
</feature>
<dbReference type="SMART" id="SM00173">
    <property type="entry name" value="RAS"/>
    <property type="match status" value="1"/>
</dbReference>
<dbReference type="SMART" id="SM00233">
    <property type="entry name" value="PH"/>
    <property type="match status" value="1"/>
</dbReference>
<dbReference type="PRINTS" id="PR00405">
    <property type="entry name" value="REVINTRACTNG"/>
</dbReference>
<accession>A0A5K3FEC2</accession>
<feature type="compositionally biased region" description="Polar residues" evidence="10">
    <location>
        <begin position="522"/>
        <end position="531"/>
    </location>
</feature>
<dbReference type="SUPFAM" id="SSF50729">
    <property type="entry name" value="PH domain-like"/>
    <property type="match status" value="1"/>
</dbReference>
<dbReference type="SUPFAM" id="SSF52540">
    <property type="entry name" value="P-loop containing nucleoside triphosphate hydrolases"/>
    <property type="match status" value="1"/>
</dbReference>
<feature type="compositionally biased region" description="Polar residues" evidence="10">
    <location>
        <begin position="547"/>
        <end position="580"/>
    </location>
</feature>
<dbReference type="AlphaFoldDB" id="A0A5K3FEC2"/>
<dbReference type="InterPro" id="IPR027417">
    <property type="entry name" value="P-loop_NTPase"/>
</dbReference>
<dbReference type="PROSITE" id="PS51419">
    <property type="entry name" value="RAB"/>
    <property type="match status" value="1"/>
</dbReference>
<protein>
    <submittedName>
        <fullName evidence="13">Arf-GAP domain-containing protein</fullName>
    </submittedName>
</protein>
<feature type="region of interest" description="Disordered" evidence="10">
    <location>
        <begin position="362"/>
        <end position="449"/>
    </location>
</feature>
<evidence type="ECO:0000256" key="9">
    <source>
        <dbReference type="PROSITE-ProRule" id="PRU00288"/>
    </source>
</evidence>
<feature type="compositionally biased region" description="Basic residues" evidence="10">
    <location>
        <begin position="382"/>
        <end position="394"/>
    </location>
</feature>
<dbReference type="Gene3D" id="1.25.40.20">
    <property type="entry name" value="Ankyrin repeat-containing domain"/>
    <property type="match status" value="1"/>
</dbReference>
<feature type="compositionally biased region" description="Low complexity" evidence="10">
    <location>
        <begin position="960"/>
        <end position="971"/>
    </location>
</feature>
<dbReference type="FunFam" id="3.40.50.300:FF:000178">
    <property type="entry name" value="Arf-GAP with GTPase, ANK repeat and PH domain-containing protein 1"/>
    <property type="match status" value="1"/>
</dbReference>
<dbReference type="Pfam" id="PF01412">
    <property type="entry name" value="ArfGap"/>
    <property type="match status" value="1"/>
</dbReference>
<evidence type="ECO:0000259" key="12">
    <source>
        <dbReference type="PROSITE" id="PS50115"/>
    </source>
</evidence>
<dbReference type="Gene3D" id="1.10.220.150">
    <property type="entry name" value="Arf GTPase activating protein"/>
    <property type="match status" value="1"/>
</dbReference>
<feature type="domain" description="PH" evidence="11">
    <location>
        <begin position="453"/>
        <end position="639"/>
    </location>
</feature>
<dbReference type="Pfam" id="PF00071">
    <property type="entry name" value="Ras"/>
    <property type="match status" value="1"/>
</dbReference>
<dbReference type="PROSITE" id="PS50003">
    <property type="entry name" value="PH_DOMAIN"/>
    <property type="match status" value="1"/>
</dbReference>
<feature type="region of interest" description="Disordered" evidence="10">
    <location>
        <begin position="522"/>
        <end position="601"/>
    </location>
</feature>
<keyword evidence="7" id="KW-0040">ANK repeat</keyword>
<dbReference type="SUPFAM" id="SSF57863">
    <property type="entry name" value="ArfGap/RecO-like zinc finger"/>
    <property type="match status" value="1"/>
</dbReference>
<dbReference type="SMART" id="SM00105">
    <property type="entry name" value="ArfGap"/>
    <property type="match status" value="1"/>
</dbReference>
<dbReference type="PROSITE" id="PS50115">
    <property type="entry name" value="ARFGAP"/>
    <property type="match status" value="1"/>
</dbReference>
<dbReference type="WBParaSite" id="MCU_006763-RG">
    <property type="protein sequence ID" value="MCU_006763-RG"/>
    <property type="gene ID" value="MCU_006763"/>
</dbReference>
<keyword evidence="6" id="KW-0862">Zinc</keyword>
<feature type="compositionally biased region" description="Polar residues" evidence="10">
    <location>
        <begin position="410"/>
        <end position="419"/>
    </location>
</feature>
<dbReference type="InterPro" id="IPR001164">
    <property type="entry name" value="ArfGAP_dom"/>
</dbReference>
<feature type="region of interest" description="Disordered" evidence="10">
    <location>
        <begin position="938"/>
        <end position="1021"/>
    </location>
</feature>
<keyword evidence="4" id="KW-0547">Nucleotide-binding</keyword>
<dbReference type="GO" id="GO:0005525">
    <property type="term" value="F:GTP binding"/>
    <property type="evidence" value="ECO:0007669"/>
    <property type="project" value="UniProtKB-KW"/>
</dbReference>
<keyword evidence="8" id="KW-0342">GTP-binding</keyword>
<dbReference type="GO" id="GO:0003924">
    <property type="term" value="F:GTPase activity"/>
    <property type="evidence" value="ECO:0007669"/>
    <property type="project" value="InterPro"/>
</dbReference>
<evidence type="ECO:0000256" key="1">
    <source>
        <dbReference type="ARBA" id="ARBA00005430"/>
    </source>
</evidence>